<organism evidence="1 2">
    <name type="scientific">Polyangium jinanense</name>
    <dbReference type="NCBI Taxonomy" id="2829994"/>
    <lineage>
        <taxon>Bacteria</taxon>
        <taxon>Pseudomonadati</taxon>
        <taxon>Myxococcota</taxon>
        <taxon>Polyangia</taxon>
        <taxon>Polyangiales</taxon>
        <taxon>Polyangiaceae</taxon>
        <taxon>Polyangium</taxon>
    </lineage>
</organism>
<evidence type="ECO:0000313" key="2">
    <source>
        <dbReference type="Proteomes" id="UP001151081"/>
    </source>
</evidence>
<dbReference type="RefSeq" id="WP_272428058.1">
    <property type="nucleotide sequence ID" value="NZ_JAGTJJ010000081.1"/>
</dbReference>
<evidence type="ECO:0000313" key="1">
    <source>
        <dbReference type="EMBL" id="MDC3988729.1"/>
    </source>
</evidence>
<accession>A0A9X4AXR9</accession>
<dbReference type="AlphaFoldDB" id="A0A9X4AXR9"/>
<keyword evidence="2" id="KW-1185">Reference proteome</keyword>
<name>A0A9X4AXR9_9BACT</name>
<protein>
    <submittedName>
        <fullName evidence="1">Uncharacterized protein</fullName>
    </submittedName>
</protein>
<proteinExistence type="predicted"/>
<gene>
    <name evidence="1" type="ORF">KEG57_50150</name>
</gene>
<reference evidence="1 2" key="1">
    <citation type="submission" date="2021-04" db="EMBL/GenBank/DDBJ databases">
        <title>Genome analysis of Polyangium sp.</title>
        <authorList>
            <person name="Li Y."/>
            <person name="Wang J."/>
        </authorList>
    </citation>
    <scope>NUCLEOTIDE SEQUENCE [LARGE SCALE GENOMIC DNA]</scope>
    <source>
        <strain evidence="1 2">SDU14</strain>
    </source>
</reference>
<dbReference type="EMBL" id="JAGTJJ010000081">
    <property type="protein sequence ID" value="MDC3988729.1"/>
    <property type="molecule type" value="Genomic_DNA"/>
</dbReference>
<comment type="caution">
    <text evidence="1">The sequence shown here is derived from an EMBL/GenBank/DDBJ whole genome shotgun (WGS) entry which is preliminary data.</text>
</comment>
<sequence length="46" mass="4729">MLLDGGRVAAAGKREVENDNCTEHEPNAFAVAGALASTSGLTQRLS</sequence>
<dbReference type="Proteomes" id="UP001151081">
    <property type="component" value="Unassembled WGS sequence"/>
</dbReference>